<dbReference type="EMBL" id="VSSQ01010114">
    <property type="protein sequence ID" value="MPM43469.1"/>
    <property type="molecule type" value="Genomic_DNA"/>
</dbReference>
<accession>A0A644ZR57</accession>
<protein>
    <submittedName>
        <fullName evidence="1">Uncharacterized protein</fullName>
    </submittedName>
</protein>
<sequence length="147" mass="16169">MADRCLRAFLGLFTGRQQLPHDGLDRPRGQCRHVRGLRAGLELRLAGARHRRIGVRIGLVLGIAELLGQLAKLGHAGEDRLVQMLRPRQDVADGQQSDGLRVVLRRDRVLDVEGGQFVKQTAATFVGRVQQRGQDAVALVEVSLPVT</sequence>
<name>A0A644ZR57_9ZZZZ</name>
<dbReference type="AlphaFoldDB" id="A0A644ZR57"/>
<organism evidence="1">
    <name type="scientific">bioreactor metagenome</name>
    <dbReference type="NCBI Taxonomy" id="1076179"/>
    <lineage>
        <taxon>unclassified sequences</taxon>
        <taxon>metagenomes</taxon>
        <taxon>ecological metagenomes</taxon>
    </lineage>
</organism>
<proteinExistence type="predicted"/>
<evidence type="ECO:0000313" key="1">
    <source>
        <dbReference type="EMBL" id="MPM43469.1"/>
    </source>
</evidence>
<comment type="caution">
    <text evidence="1">The sequence shown here is derived from an EMBL/GenBank/DDBJ whole genome shotgun (WGS) entry which is preliminary data.</text>
</comment>
<gene>
    <name evidence="1" type="ORF">SDC9_90143</name>
</gene>
<reference evidence="1" key="1">
    <citation type="submission" date="2019-08" db="EMBL/GenBank/DDBJ databases">
        <authorList>
            <person name="Kucharzyk K."/>
            <person name="Murdoch R.W."/>
            <person name="Higgins S."/>
            <person name="Loffler F."/>
        </authorList>
    </citation>
    <scope>NUCLEOTIDE SEQUENCE</scope>
</reference>